<proteinExistence type="predicted"/>
<comment type="caution">
    <text evidence="1">The sequence shown here is derived from an EMBL/GenBank/DDBJ whole genome shotgun (WGS) entry which is preliminary data.</text>
</comment>
<organism evidence="1 2">
    <name type="scientific">Candidatus Gottesmanbacteria bacterium CG11_big_fil_rev_8_21_14_0_20_37_11</name>
    <dbReference type="NCBI Taxonomy" id="1974575"/>
    <lineage>
        <taxon>Bacteria</taxon>
        <taxon>Candidatus Gottesmaniibacteriota</taxon>
    </lineage>
</organism>
<name>A0A2H0NJC5_9BACT</name>
<evidence type="ECO:0000313" key="1">
    <source>
        <dbReference type="EMBL" id="PIR08983.1"/>
    </source>
</evidence>
<protein>
    <recommendedName>
        <fullName evidence="3">DUF218 domain-containing protein</fullName>
    </recommendedName>
</protein>
<dbReference type="AlphaFoldDB" id="A0A2H0NJC5"/>
<evidence type="ECO:0000313" key="2">
    <source>
        <dbReference type="Proteomes" id="UP000230707"/>
    </source>
</evidence>
<dbReference type="EMBL" id="PCWS01000002">
    <property type="protein sequence ID" value="PIR08983.1"/>
    <property type="molecule type" value="Genomic_DNA"/>
</dbReference>
<gene>
    <name evidence="1" type="ORF">COV53_00050</name>
</gene>
<accession>A0A2H0NJC5</accession>
<evidence type="ECO:0008006" key="3">
    <source>
        <dbReference type="Google" id="ProtNLM"/>
    </source>
</evidence>
<dbReference type="Proteomes" id="UP000230707">
    <property type="component" value="Unassembled WGS sequence"/>
</dbReference>
<sequence length="241" mass="27780">MTADENSTAEACTVRDVEARTTFANIINGLNRFDDEYGGYFKGNLAILSSEWHIPRIAEMIRAFGLDTTQPLAAERVLKHFGYELKNIYKRNSWFERTEATTYNGQFSGLQNLQDNPAYVTFELCEVRSDRRLKEMAMSLKKYYREGKIEIPSEYQEIYDMIPDKAEETMNCQLFRDKLRPKLDKARKDLPKHGYTGAYYDYPAEAELMANATDVFLETHLPKIQAQSLNPVPKVESPSSI</sequence>
<reference evidence="1 2" key="1">
    <citation type="submission" date="2017-09" db="EMBL/GenBank/DDBJ databases">
        <title>Depth-based differentiation of microbial function through sediment-hosted aquifers and enrichment of novel symbionts in the deep terrestrial subsurface.</title>
        <authorList>
            <person name="Probst A.J."/>
            <person name="Ladd B."/>
            <person name="Jarett J.K."/>
            <person name="Geller-Mcgrath D.E."/>
            <person name="Sieber C.M."/>
            <person name="Emerson J.B."/>
            <person name="Anantharaman K."/>
            <person name="Thomas B.C."/>
            <person name="Malmstrom R."/>
            <person name="Stieglmeier M."/>
            <person name="Klingl A."/>
            <person name="Woyke T."/>
            <person name="Ryan C.M."/>
            <person name="Banfield J.F."/>
        </authorList>
    </citation>
    <scope>NUCLEOTIDE SEQUENCE [LARGE SCALE GENOMIC DNA]</scope>
    <source>
        <strain evidence="1">CG11_big_fil_rev_8_21_14_0_20_37_11</strain>
    </source>
</reference>